<feature type="compositionally biased region" description="Acidic residues" evidence="10">
    <location>
        <begin position="772"/>
        <end position="786"/>
    </location>
</feature>
<dbReference type="InterPro" id="IPR011545">
    <property type="entry name" value="DEAD/DEAH_box_helicase_dom"/>
</dbReference>
<dbReference type="GeneID" id="19319694"/>
<evidence type="ECO:0000256" key="6">
    <source>
        <dbReference type="ARBA" id="ARBA00022806"/>
    </source>
</evidence>
<accession>A0A061H4S7</accession>
<evidence type="ECO:0000256" key="7">
    <source>
        <dbReference type="ARBA" id="ARBA00022840"/>
    </source>
</evidence>
<feature type="compositionally biased region" description="Basic and acidic residues" evidence="10">
    <location>
        <begin position="576"/>
        <end position="587"/>
    </location>
</feature>
<reference evidence="13 14" key="1">
    <citation type="journal article" date="2013" name="Plant Cell">
        <title>The transition from a phytopathogenic smut ancestor to an anamorphic biocontrol agent deciphered by comparative whole-genome analysis.</title>
        <authorList>
            <person name="Lefebvre F."/>
            <person name="Joly D.L."/>
            <person name="Labbe C."/>
            <person name="Teichmann B."/>
            <person name="Linning R."/>
            <person name="Belzile F."/>
            <person name="Bakkeren G."/>
            <person name="Belanger R.R."/>
        </authorList>
    </citation>
    <scope>NUCLEOTIDE SEQUENCE [LARGE SCALE GENOMIC DNA]</scope>
    <source>
        <strain evidence="13 14">PF-1</strain>
    </source>
</reference>
<evidence type="ECO:0000259" key="11">
    <source>
        <dbReference type="PROSITE" id="PS51192"/>
    </source>
</evidence>
<feature type="compositionally biased region" description="Basic residues" evidence="10">
    <location>
        <begin position="698"/>
        <end position="720"/>
    </location>
</feature>
<proteinExistence type="inferred from homology"/>
<dbReference type="SUPFAM" id="SSF52540">
    <property type="entry name" value="P-loop containing nucleoside triphosphate hydrolases"/>
    <property type="match status" value="1"/>
</dbReference>
<keyword evidence="4 9" id="KW-0547">Nucleotide-binding</keyword>
<comment type="subcellular location">
    <subcellularLocation>
        <location evidence="1">Nucleus</location>
        <location evidence="1">Nucleolus</location>
    </subcellularLocation>
</comment>
<feature type="region of interest" description="Disordered" evidence="10">
    <location>
        <begin position="694"/>
        <end position="812"/>
    </location>
</feature>
<dbReference type="GO" id="GO:0005524">
    <property type="term" value="F:ATP binding"/>
    <property type="evidence" value="ECO:0007669"/>
    <property type="project" value="UniProtKB-UniRule"/>
</dbReference>
<feature type="compositionally biased region" description="Basic residues" evidence="10">
    <location>
        <begin position="790"/>
        <end position="800"/>
    </location>
</feature>
<dbReference type="KEGG" id="pfp:PFL1_05605"/>
<dbReference type="InterPro" id="IPR025313">
    <property type="entry name" value="SPB4-like_CTE"/>
</dbReference>
<dbReference type="InterPro" id="IPR001650">
    <property type="entry name" value="Helicase_C-like"/>
</dbReference>
<dbReference type="GO" id="GO:0003724">
    <property type="term" value="F:RNA helicase activity"/>
    <property type="evidence" value="ECO:0007669"/>
    <property type="project" value="UniProtKB-EC"/>
</dbReference>
<dbReference type="SMART" id="SM00490">
    <property type="entry name" value="HELICc"/>
    <property type="match status" value="1"/>
</dbReference>
<organism evidence="13 14">
    <name type="scientific">Pseudozyma flocculosa PF-1</name>
    <dbReference type="NCBI Taxonomy" id="1277687"/>
    <lineage>
        <taxon>Eukaryota</taxon>
        <taxon>Fungi</taxon>
        <taxon>Dikarya</taxon>
        <taxon>Basidiomycota</taxon>
        <taxon>Ustilaginomycotina</taxon>
        <taxon>Ustilaginomycetes</taxon>
        <taxon>Ustilaginales</taxon>
        <taxon>Ustilaginaceae</taxon>
        <taxon>Pseudozyma</taxon>
    </lineage>
</organism>
<dbReference type="RefSeq" id="XP_007881331.1">
    <property type="nucleotide sequence ID" value="XM_007883140.1"/>
</dbReference>
<dbReference type="InterPro" id="IPR027417">
    <property type="entry name" value="P-loop_NTPase"/>
</dbReference>
<feature type="domain" description="Helicase ATP-binding" evidence="11">
    <location>
        <begin position="46"/>
        <end position="262"/>
    </location>
</feature>
<dbReference type="eggNOG" id="KOG0345">
    <property type="taxonomic scope" value="Eukaryota"/>
</dbReference>
<feature type="compositionally biased region" description="Low complexity" evidence="10">
    <location>
        <begin position="751"/>
        <end position="766"/>
    </location>
</feature>
<comment type="function">
    <text evidence="9">RNA helicase.</text>
</comment>
<dbReference type="EMBL" id="KE361642">
    <property type="protein sequence ID" value="EPQ26970.1"/>
    <property type="molecule type" value="Genomic_DNA"/>
</dbReference>
<keyword evidence="8 9" id="KW-0694">RNA-binding</keyword>
<dbReference type="GO" id="GO:0016887">
    <property type="term" value="F:ATP hydrolysis activity"/>
    <property type="evidence" value="ECO:0007669"/>
    <property type="project" value="RHEA"/>
</dbReference>
<feature type="compositionally biased region" description="Basic and acidic residues" evidence="10">
    <location>
        <begin position="661"/>
        <end position="675"/>
    </location>
</feature>
<feature type="region of interest" description="Disordered" evidence="10">
    <location>
        <begin position="468"/>
        <end position="492"/>
    </location>
</feature>
<dbReference type="CDD" id="cd18787">
    <property type="entry name" value="SF2_C_DEAD"/>
    <property type="match status" value="1"/>
</dbReference>
<evidence type="ECO:0000313" key="13">
    <source>
        <dbReference type="EMBL" id="EPQ26970.1"/>
    </source>
</evidence>
<keyword evidence="3" id="KW-0698">rRNA processing</keyword>
<feature type="compositionally biased region" description="Gly residues" evidence="10">
    <location>
        <begin position="482"/>
        <end position="492"/>
    </location>
</feature>
<dbReference type="GO" id="GO:0006364">
    <property type="term" value="P:rRNA processing"/>
    <property type="evidence" value="ECO:0007669"/>
    <property type="project" value="UniProtKB-KW"/>
</dbReference>
<dbReference type="GO" id="GO:0003723">
    <property type="term" value="F:RNA binding"/>
    <property type="evidence" value="ECO:0007669"/>
    <property type="project" value="UniProtKB-UniRule"/>
</dbReference>
<dbReference type="Pfam" id="PF13959">
    <property type="entry name" value="CTE_SPB4"/>
    <property type="match status" value="1"/>
</dbReference>
<feature type="compositionally biased region" description="Basic and acidic residues" evidence="10">
    <location>
        <begin position="721"/>
        <end position="730"/>
    </location>
</feature>
<keyword evidence="2" id="KW-0690">Ribosome biogenesis</keyword>
<evidence type="ECO:0000256" key="10">
    <source>
        <dbReference type="SAM" id="MobiDB-lite"/>
    </source>
</evidence>
<evidence type="ECO:0000256" key="4">
    <source>
        <dbReference type="ARBA" id="ARBA00022741"/>
    </source>
</evidence>
<feature type="region of interest" description="Disordered" evidence="10">
    <location>
        <begin position="661"/>
        <end position="682"/>
    </location>
</feature>
<keyword evidence="7 9" id="KW-0067">ATP-binding</keyword>
<dbReference type="SMART" id="SM00487">
    <property type="entry name" value="DEXDc"/>
    <property type="match status" value="1"/>
</dbReference>
<dbReference type="GO" id="GO:0005730">
    <property type="term" value="C:nucleolus"/>
    <property type="evidence" value="ECO:0007669"/>
    <property type="project" value="UniProtKB-SubCell"/>
</dbReference>
<gene>
    <name evidence="13" type="ORF">PFL1_05605</name>
</gene>
<sequence>MAQQLAHAPSYAGKWSRLKPSLTPWVASLLADMNFEQMTPVQASTIPLFLSHKDVIVEAVTGSGKTLAYVIPTIEMLLRKGATLKRDELGALIVCPTRELAQQVYGIVKMFLDAQERAADAQGAAEADAETDGQKDEGDEDKEQNEDGGAQPKISGVQLVIGGTKSNPAQDYAAFKDNGPDILVGTPGRLEELLTRKGVKKNELEVLVLDEADRLLDLGFSENLHNILNLLPRQRRTGLFSATMTDALSELARMGLRNPVRVVVKVEAKGDKRGVGALDASRRIPATLQNTFQVSRAENKMAQLLRILRYESSEDGLGGGARKFIVYFATCAQVNYFYKVLSRLKRVKGLAFYALHGKQTSSKRTATFKEFTSSTPAPGTSEQASVLLCTDVAARGLDLPDVDIVVQYDAPTDPKVFSHRCGRTARAGRRGRAILLLTRGREEDYVEFLAVKKIPLQPYPYLVHRPASPLRPEPGLEPGTASGSGSGSVGGGQVEIAVDDDARALEDEMRGAVRRDRDLYELGMVAFVSFVRSYSKHEAVYIFRTADLDFHGLARSFALLRLPRMPETKAATAAADKGKARAAKQSDDEAAATPPTVAAGAASDEAETSASASAATVSASVPAAPRRLGWHDEEVDLRTYAYADKAREKQRLVNLELEDQRRAERPEEVEAEEARKRRAHLGVKGEAAIKADEAWSKQKLRKQKRDARKLHKERKKAYLKRVREGGEQGHDGSAPGDSGDADEAGQGGQGAPTATATATATAARGTARGGGGDDDDDEGDDWAEEEREAKRQRKEGKAKNGRGAMQFDFDGL</sequence>
<feature type="region of interest" description="Disordered" evidence="10">
    <location>
        <begin position="121"/>
        <end position="153"/>
    </location>
</feature>
<evidence type="ECO:0000313" key="14">
    <source>
        <dbReference type="Proteomes" id="UP000053664"/>
    </source>
</evidence>
<dbReference type="HOGENOM" id="CLU_003041_26_4_1"/>
<evidence type="ECO:0000256" key="9">
    <source>
        <dbReference type="RuleBase" id="RU365068"/>
    </source>
</evidence>
<comment type="domain">
    <text evidence="9">The Q motif is unique to and characteristic of the DEAD box family of RNA helicases and controls ATP binding and hydrolysis.</text>
</comment>
<keyword evidence="6 9" id="KW-0347">Helicase</keyword>
<feature type="domain" description="Helicase C-terminal" evidence="12">
    <location>
        <begin position="303"/>
        <end position="467"/>
    </location>
</feature>
<dbReference type="Pfam" id="PF00271">
    <property type="entry name" value="Helicase_C"/>
    <property type="match status" value="1"/>
</dbReference>
<dbReference type="PROSITE" id="PS51192">
    <property type="entry name" value="HELICASE_ATP_BIND_1"/>
    <property type="match status" value="1"/>
</dbReference>
<evidence type="ECO:0000256" key="8">
    <source>
        <dbReference type="ARBA" id="ARBA00022884"/>
    </source>
</evidence>
<keyword evidence="5 9" id="KW-0378">Hydrolase</keyword>
<name>A0A061H4S7_9BASI</name>
<dbReference type="AlphaFoldDB" id="A0A061H4S7"/>
<dbReference type="PANTHER" id="PTHR24031">
    <property type="entry name" value="RNA HELICASE"/>
    <property type="match status" value="1"/>
</dbReference>
<dbReference type="Proteomes" id="UP000053664">
    <property type="component" value="Unassembled WGS sequence"/>
</dbReference>
<dbReference type="EC" id="3.6.4.13" evidence="9"/>
<comment type="similarity">
    <text evidence="9">Belongs to the DEAD box helicase family.</text>
</comment>
<evidence type="ECO:0000256" key="1">
    <source>
        <dbReference type="ARBA" id="ARBA00004604"/>
    </source>
</evidence>
<dbReference type="PROSITE" id="PS51194">
    <property type="entry name" value="HELICASE_CTER"/>
    <property type="match status" value="1"/>
</dbReference>
<evidence type="ECO:0000256" key="2">
    <source>
        <dbReference type="ARBA" id="ARBA00022517"/>
    </source>
</evidence>
<comment type="catalytic activity">
    <reaction evidence="9">
        <text>ATP + H2O = ADP + phosphate + H(+)</text>
        <dbReference type="Rhea" id="RHEA:13065"/>
        <dbReference type="ChEBI" id="CHEBI:15377"/>
        <dbReference type="ChEBI" id="CHEBI:15378"/>
        <dbReference type="ChEBI" id="CHEBI:30616"/>
        <dbReference type="ChEBI" id="CHEBI:43474"/>
        <dbReference type="ChEBI" id="CHEBI:456216"/>
        <dbReference type="EC" id="3.6.4.13"/>
    </reaction>
</comment>
<dbReference type="SMART" id="SM01178">
    <property type="entry name" value="DUF4217"/>
    <property type="match status" value="1"/>
</dbReference>
<dbReference type="PROSITE" id="PS00039">
    <property type="entry name" value="DEAD_ATP_HELICASE"/>
    <property type="match status" value="1"/>
</dbReference>
<dbReference type="InterPro" id="IPR014001">
    <property type="entry name" value="Helicase_ATP-bd"/>
</dbReference>
<evidence type="ECO:0000259" key="12">
    <source>
        <dbReference type="PROSITE" id="PS51194"/>
    </source>
</evidence>
<evidence type="ECO:0000256" key="3">
    <source>
        <dbReference type="ARBA" id="ARBA00022552"/>
    </source>
</evidence>
<dbReference type="CDD" id="cd17960">
    <property type="entry name" value="DEADc_DDX55"/>
    <property type="match status" value="1"/>
</dbReference>
<protein>
    <recommendedName>
        <fullName evidence="9">ATP-dependent RNA helicase</fullName>
        <ecNumber evidence="9">3.6.4.13</ecNumber>
    </recommendedName>
</protein>
<feature type="compositionally biased region" description="Low complexity" evidence="10">
    <location>
        <begin position="591"/>
        <end position="618"/>
    </location>
</feature>
<dbReference type="InterPro" id="IPR000629">
    <property type="entry name" value="RNA-helicase_DEAD-box_CS"/>
</dbReference>
<evidence type="ECO:0000256" key="5">
    <source>
        <dbReference type="ARBA" id="ARBA00022801"/>
    </source>
</evidence>
<feature type="compositionally biased region" description="Acidic residues" evidence="10">
    <location>
        <begin position="127"/>
        <end position="146"/>
    </location>
</feature>
<dbReference type="Pfam" id="PF00270">
    <property type="entry name" value="DEAD"/>
    <property type="match status" value="2"/>
</dbReference>
<feature type="region of interest" description="Disordered" evidence="10">
    <location>
        <begin position="570"/>
        <end position="618"/>
    </location>
</feature>
<dbReference type="Gene3D" id="3.40.50.300">
    <property type="entry name" value="P-loop containing nucleotide triphosphate hydrolases"/>
    <property type="match status" value="2"/>
</dbReference>
<dbReference type="OrthoDB" id="7396459at2759"/>